<dbReference type="EMBL" id="CP101717">
    <property type="protein sequence ID" value="WLD57603.1"/>
    <property type="molecule type" value="Genomic_DNA"/>
</dbReference>
<keyword evidence="1" id="KW-1133">Transmembrane helix</keyword>
<evidence type="ECO:0000313" key="2">
    <source>
        <dbReference type="EMBL" id="WLD57603.1"/>
    </source>
</evidence>
<accession>A0AB38YE08</accession>
<reference evidence="2" key="1">
    <citation type="submission" date="2022-07" db="EMBL/GenBank/DDBJ databases">
        <title>Complete genome sequence of Salinispirillum sp. LH10-3-1 capable of multiple carbohydrate inversion isolated from a soda lake.</title>
        <authorList>
            <person name="Liu J."/>
            <person name="Zhai Y."/>
            <person name="Zhang H."/>
            <person name="Yang H."/>
            <person name="Qu J."/>
            <person name="Li J."/>
        </authorList>
    </citation>
    <scope>NUCLEOTIDE SEQUENCE</scope>
    <source>
        <strain evidence="2">LH 10-3-1</strain>
    </source>
</reference>
<protein>
    <recommendedName>
        <fullName evidence="3">DUF805 domain-containing protein</fullName>
    </recommendedName>
</protein>
<sequence length="196" mass="21087">MSDFMSRDTYFSDTSEADKNKAKGGQKITLRRVFSVREYPGHIIFSMVLWTYALVDAALNGLNGLAFLSVFMLLVAASRGVDACNDPRSSQTYTKTAYVGAVVAFITLGAWFAVLLFVDATVSAVVNSLSSDSKHSTKSASHIASTTKRYSYSDSFNDGLALSGDPLAAAAHSDDPYFAAATAAGDYIADRYRHDS</sequence>
<evidence type="ECO:0000256" key="1">
    <source>
        <dbReference type="SAM" id="Phobius"/>
    </source>
</evidence>
<organism evidence="2">
    <name type="scientific">Salinispirillum sp. LH 10-3-1</name>
    <dbReference type="NCBI Taxonomy" id="2952525"/>
    <lineage>
        <taxon>Bacteria</taxon>
        <taxon>Pseudomonadati</taxon>
        <taxon>Pseudomonadota</taxon>
        <taxon>Gammaproteobacteria</taxon>
        <taxon>Oceanospirillales</taxon>
        <taxon>Saccharospirillaceae</taxon>
        <taxon>Salinispirillum</taxon>
    </lineage>
</organism>
<name>A0AB38YE08_9GAMM</name>
<proteinExistence type="predicted"/>
<keyword evidence="1" id="KW-0472">Membrane</keyword>
<evidence type="ECO:0008006" key="3">
    <source>
        <dbReference type="Google" id="ProtNLM"/>
    </source>
</evidence>
<keyword evidence="1" id="KW-0812">Transmembrane</keyword>
<feature type="transmembrane region" description="Helical" evidence="1">
    <location>
        <begin position="65"/>
        <end position="84"/>
    </location>
</feature>
<feature type="transmembrane region" description="Helical" evidence="1">
    <location>
        <begin position="96"/>
        <end position="118"/>
    </location>
</feature>
<dbReference type="AlphaFoldDB" id="A0AB38YE08"/>
<gene>
    <name evidence="2" type="ORF">NFC81_12910</name>
</gene>
<dbReference type="RefSeq" id="WP_304994888.1">
    <property type="nucleotide sequence ID" value="NZ_CP101717.1"/>
</dbReference>